<dbReference type="AlphaFoldDB" id="A0A381PK45"/>
<dbReference type="EMBL" id="UINC01001010">
    <property type="protein sequence ID" value="SUZ67382.1"/>
    <property type="molecule type" value="Genomic_DNA"/>
</dbReference>
<dbReference type="InterPro" id="IPR026444">
    <property type="entry name" value="Secre_tail"/>
</dbReference>
<dbReference type="Gene3D" id="2.60.40.4070">
    <property type="match status" value="1"/>
</dbReference>
<protein>
    <recommendedName>
        <fullName evidence="1">Secretion system C-terminal sorting domain-containing protein</fullName>
    </recommendedName>
</protein>
<proteinExistence type="predicted"/>
<feature type="domain" description="Secretion system C-terminal sorting" evidence="1">
    <location>
        <begin position="313"/>
        <end position="388"/>
    </location>
</feature>
<name>A0A381PK45_9ZZZZ</name>
<organism evidence="2">
    <name type="scientific">marine metagenome</name>
    <dbReference type="NCBI Taxonomy" id="408172"/>
    <lineage>
        <taxon>unclassified sequences</taxon>
        <taxon>metagenomes</taxon>
        <taxon>ecological metagenomes</taxon>
    </lineage>
</organism>
<dbReference type="Pfam" id="PF18962">
    <property type="entry name" value="Por_Secre_tail"/>
    <property type="match status" value="1"/>
</dbReference>
<evidence type="ECO:0000259" key="1">
    <source>
        <dbReference type="Pfam" id="PF18962"/>
    </source>
</evidence>
<reference evidence="2" key="1">
    <citation type="submission" date="2018-05" db="EMBL/GenBank/DDBJ databases">
        <authorList>
            <person name="Lanie J.A."/>
            <person name="Ng W.-L."/>
            <person name="Kazmierczak K.M."/>
            <person name="Andrzejewski T.M."/>
            <person name="Davidsen T.M."/>
            <person name="Wayne K.J."/>
            <person name="Tettelin H."/>
            <person name="Glass J.I."/>
            <person name="Rusch D."/>
            <person name="Podicherti R."/>
            <person name="Tsui H.-C.T."/>
            <person name="Winkler M.E."/>
        </authorList>
    </citation>
    <scope>NUCLEOTIDE SEQUENCE</scope>
</reference>
<accession>A0A381PK45</accession>
<evidence type="ECO:0000313" key="2">
    <source>
        <dbReference type="EMBL" id="SUZ67382.1"/>
    </source>
</evidence>
<sequence length="396" mass="43836">MRIRIVILNISLLPVIVCAQNGIVIDGQFDDWSAISSAVIDSADDVHDTDGYPEGGSPSYVEYSDVDIIEVKFTNDAENLYGYIKATGEIGRTSSDTLGHEKKGRYYFIFTIDVDDNDTTGYQLKDGGYYPDSRGYDMNMEVEFYNGGFNTGHYINHEFTSEEEAQTQGLVDLENGIVNLAPGSYDYYTQWVTFEDSSYVVVEDRGPVYQGIITIAVSEDGHEAEIKAPMWGFLNTPDGDRIIDVGQYIDISASLEGSGELSESAANAGYTPGSHSVWGSDTAEPFHYFVTGNPMSISENMSQPTQLTLNPNYPNPFNSATTISYYLPHIETISLKIYDITGREVITLVNAKQTAGTHHTSWNSQDKFGQILSSGIYITVLEGKKLKKIQPMIFVK</sequence>
<gene>
    <name evidence="2" type="ORF">METZ01_LOCUS20236</name>
</gene>
<dbReference type="NCBIfam" id="TIGR04183">
    <property type="entry name" value="Por_Secre_tail"/>
    <property type="match status" value="1"/>
</dbReference>